<dbReference type="EMBL" id="GBRH01242911">
    <property type="protein sequence ID" value="JAD54984.1"/>
    <property type="molecule type" value="Transcribed_RNA"/>
</dbReference>
<protein>
    <submittedName>
        <fullName evidence="1">Uncharacterized protein</fullName>
    </submittedName>
</protein>
<sequence>MLTSYWSSSDGVSSYQMIPELENTDMFLQICQQTLKMQANKLAILIKRWEDKTT</sequence>
<evidence type="ECO:0000313" key="1">
    <source>
        <dbReference type="EMBL" id="JAD54984.1"/>
    </source>
</evidence>
<reference evidence="1" key="2">
    <citation type="journal article" date="2015" name="Data Brief">
        <title>Shoot transcriptome of the giant reed, Arundo donax.</title>
        <authorList>
            <person name="Barrero R.A."/>
            <person name="Guerrero F.D."/>
            <person name="Moolhuijzen P."/>
            <person name="Goolsby J.A."/>
            <person name="Tidwell J."/>
            <person name="Bellgard S.E."/>
            <person name="Bellgard M.I."/>
        </authorList>
    </citation>
    <scope>NUCLEOTIDE SEQUENCE</scope>
    <source>
        <tissue evidence="1">Shoot tissue taken approximately 20 cm above the soil surface</tissue>
    </source>
</reference>
<dbReference type="AlphaFoldDB" id="A0A0A9ATA8"/>
<accession>A0A0A9ATA8</accession>
<reference evidence="1" key="1">
    <citation type="submission" date="2014-09" db="EMBL/GenBank/DDBJ databases">
        <authorList>
            <person name="Magalhaes I.L.F."/>
            <person name="Oliveira U."/>
            <person name="Santos F.R."/>
            <person name="Vidigal T.H.D.A."/>
            <person name="Brescovit A.D."/>
            <person name="Santos A.J."/>
        </authorList>
    </citation>
    <scope>NUCLEOTIDE SEQUENCE</scope>
    <source>
        <tissue evidence="1">Shoot tissue taken approximately 20 cm above the soil surface</tissue>
    </source>
</reference>
<organism evidence="1">
    <name type="scientific">Arundo donax</name>
    <name type="common">Giant reed</name>
    <name type="synonym">Donax arundinaceus</name>
    <dbReference type="NCBI Taxonomy" id="35708"/>
    <lineage>
        <taxon>Eukaryota</taxon>
        <taxon>Viridiplantae</taxon>
        <taxon>Streptophyta</taxon>
        <taxon>Embryophyta</taxon>
        <taxon>Tracheophyta</taxon>
        <taxon>Spermatophyta</taxon>
        <taxon>Magnoliopsida</taxon>
        <taxon>Liliopsida</taxon>
        <taxon>Poales</taxon>
        <taxon>Poaceae</taxon>
        <taxon>PACMAD clade</taxon>
        <taxon>Arundinoideae</taxon>
        <taxon>Arundineae</taxon>
        <taxon>Arundo</taxon>
    </lineage>
</organism>
<name>A0A0A9ATA8_ARUDO</name>
<proteinExistence type="predicted"/>